<reference evidence="6 7" key="2">
    <citation type="journal article" date="2009" name="PLoS ONE">
        <title>An integrated genetic and cytogenetic map of the cucumber genome.</title>
        <authorList>
            <person name="Ren Y."/>
            <person name="Zhang Z."/>
            <person name="Liu J."/>
            <person name="Staub J.E."/>
            <person name="Han Y."/>
            <person name="Cheng Z."/>
            <person name="Li X."/>
            <person name="Lu J."/>
            <person name="Miao H."/>
            <person name="Kang H."/>
            <person name="Xie B."/>
            <person name="Gu X."/>
            <person name="Wang X."/>
            <person name="Du Y."/>
            <person name="Jin W."/>
            <person name="Huang S."/>
        </authorList>
    </citation>
    <scope>NUCLEOTIDE SEQUENCE [LARGE SCALE GENOMIC DNA]</scope>
    <source>
        <strain evidence="7">cv. 9930</strain>
    </source>
</reference>
<gene>
    <name evidence="6" type="ORF">Csa_2G021740</name>
</gene>
<accession>A0A0A0LGC4</accession>
<evidence type="ECO:0000256" key="2">
    <source>
        <dbReference type="ARBA" id="ARBA00022679"/>
    </source>
</evidence>
<protein>
    <recommendedName>
        <fullName evidence="4">Hexosyltransferase</fullName>
        <ecNumber evidence="4">2.4.1.-</ecNumber>
    </recommendedName>
</protein>
<comment type="similarity">
    <text evidence="4">Belongs to the glycosyltransferase 8 family.</text>
</comment>
<keyword evidence="2" id="KW-0808">Transferase</keyword>
<dbReference type="InterPro" id="IPR050587">
    <property type="entry name" value="GNT1/Glycosyltrans_8"/>
</dbReference>
<organism evidence="6 7">
    <name type="scientific">Cucumis sativus</name>
    <name type="common">Cucumber</name>
    <dbReference type="NCBI Taxonomy" id="3659"/>
    <lineage>
        <taxon>Eukaryota</taxon>
        <taxon>Viridiplantae</taxon>
        <taxon>Streptophyta</taxon>
        <taxon>Embryophyta</taxon>
        <taxon>Tracheophyta</taxon>
        <taxon>Spermatophyta</taxon>
        <taxon>Magnoliopsida</taxon>
        <taxon>eudicotyledons</taxon>
        <taxon>Gunneridae</taxon>
        <taxon>Pentapetalae</taxon>
        <taxon>rosids</taxon>
        <taxon>fabids</taxon>
        <taxon>Cucurbitales</taxon>
        <taxon>Cucurbitaceae</taxon>
        <taxon>Benincaseae</taxon>
        <taxon>Cucumis</taxon>
    </lineage>
</organism>
<evidence type="ECO:0000313" key="6">
    <source>
        <dbReference type="EMBL" id="KGN60903.1"/>
    </source>
</evidence>
<feature type="transmembrane region" description="Helical" evidence="5">
    <location>
        <begin position="48"/>
        <end position="71"/>
    </location>
</feature>
<keyword evidence="5" id="KW-0472">Membrane</keyword>
<proteinExistence type="inferred from homology"/>
<dbReference type="InterPro" id="IPR002495">
    <property type="entry name" value="Glyco_trans_8"/>
</dbReference>
<dbReference type="EC" id="2.4.1.-" evidence="4"/>
<dbReference type="GO" id="GO:0016757">
    <property type="term" value="F:glycosyltransferase activity"/>
    <property type="evidence" value="ECO:0000318"/>
    <property type="project" value="GO_Central"/>
</dbReference>
<dbReference type="OMA" id="AGWKIKQ"/>
<dbReference type="Pfam" id="PF01501">
    <property type="entry name" value="Glyco_transf_8"/>
    <property type="match status" value="1"/>
</dbReference>
<reference evidence="6 7" key="3">
    <citation type="journal article" date="2010" name="BMC Genomics">
        <title>Transcriptome sequencing and comparative analysis of cucumber flowers with different sex types.</title>
        <authorList>
            <person name="Guo S."/>
            <person name="Zheng Y."/>
            <person name="Joung J.G."/>
            <person name="Liu S."/>
            <person name="Zhang Z."/>
            <person name="Crasta O.R."/>
            <person name="Sobral B.W."/>
            <person name="Xu Y."/>
            <person name="Huang S."/>
            <person name="Fei Z."/>
        </authorList>
    </citation>
    <scope>NUCLEOTIDE SEQUENCE [LARGE SCALE GENOMIC DNA]</scope>
    <source>
        <strain evidence="7">cv. 9930</strain>
    </source>
</reference>
<dbReference type="STRING" id="3659.A0A0A0LGC4"/>
<evidence type="ECO:0000256" key="1">
    <source>
        <dbReference type="ARBA" id="ARBA00022676"/>
    </source>
</evidence>
<dbReference type="EMBL" id="CM002923">
    <property type="protein sequence ID" value="KGN60903.1"/>
    <property type="molecule type" value="Genomic_DNA"/>
</dbReference>
<keyword evidence="7" id="KW-1185">Reference proteome</keyword>
<reference evidence="6 7" key="4">
    <citation type="journal article" date="2011" name="BMC Genomics">
        <title>RNA-Seq improves annotation of protein-coding genes in the cucumber genome.</title>
        <authorList>
            <person name="Li Z."/>
            <person name="Zhang Z."/>
            <person name="Yan P."/>
            <person name="Huang S."/>
            <person name="Fei Z."/>
            <person name="Lin K."/>
        </authorList>
    </citation>
    <scope>NUCLEOTIDE SEQUENCE [LARGE SCALE GENOMIC DNA]</scope>
    <source>
        <strain evidence="7">cv. 9930</strain>
    </source>
</reference>
<dbReference type="AlphaFoldDB" id="A0A0A0LGC4"/>
<dbReference type="SUPFAM" id="SSF53448">
    <property type="entry name" value="Nucleotide-diphospho-sugar transferases"/>
    <property type="match status" value="1"/>
</dbReference>
<dbReference type="PANTHER" id="PTHR11183">
    <property type="entry name" value="GLYCOGENIN SUBFAMILY MEMBER"/>
    <property type="match status" value="1"/>
</dbReference>
<evidence type="ECO:0000256" key="4">
    <source>
        <dbReference type="RuleBase" id="RU362027"/>
    </source>
</evidence>
<keyword evidence="5" id="KW-1133">Transmembrane helix</keyword>
<dbReference type="Proteomes" id="UP000029981">
    <property type="component" value="Chromosome 2"/>
</dbReference>
<dbReference type="Gramene" id="KGN60903">
    <property type="protein sequence ID" value="KGN60903"/>
    <property type="gene ID" value="Csa_2G021740"/>
</dbReference>
<evidence type="ECO:0000256" key="3">
    <source>
        <dbReference type="ARBA" id="ARBA00023211"/>
    </source>
</evidence>
<evidence type="ECO:0000256" key="5">
    <source>
        <dbReference type="SAM" id="Phobius"/>
    </source>
</evidence>
<dbReference type="Gene3D" id="3.90.550.10">
    <property type="entry name" value="Spore Coat Polysaccharide Biosynthesis Protein SpsA, Chain A"/>
    <property type="match status" value="1"/>
</dbReference>
<dbReference type="InterPro" id="IPR029044">
    <property type="entry name" value="Nucleotide-diphossugar_trans"/>
</dbReference>
<evidence type="ECO:0000313" key="7">
    <source>
        <dbReference type="Proteomes" id="UP000029981"/>
    </source>
</evidence>
<keyword evidence="5" id="KW-0812">Transmembrane</keyword>
<dbReference type="eggNOG" id="KOG1950">
    <property type="taxonomic scope" value="Eukaryota"/>
</dbReference>
<keyword evidence="3" id="KW-0464">Manganese</keyword>
<name>A0A0A0LGC4_CUCSA</name>
<reference evidence="6 7" key="1">
    <citation type="journal article" date="2009" name="Nat. Genet.">
        <title>The genome of the cucumber, Cucumis sativus L.</title>
        <authorList>
            <person name="Huang S."/>
            <person name="Li R."/>
            <person name="Zhang Z."/>
            <person name="Li L."/>
            <person name="Gu X."/>
            <person name="Fan W."/>
            <person name="Lucas W.J."/>
            <person name="Wang X."/>
            <person name="Xie B."/>
            <person name="Ni P."/>
            <person name="Ren Y."/>
            <person name="Zhu H."/>
            <person name="Li J."/>
            <person name="Lin K."/>
            <person name="Jin W."/>
            <person name="Fei Z."/>
            <person name="Li G."/>
            <person name="Staub J."/>
            <person name="Kilian A."/>
            <person name="van der Vossen E.A."/>
            <person name="Wu Y."/>
            <person name="Guo J."/>
            <person name="He J."/>
            <person name="Jia Z."/>
            <person name="Ren Y."/>
            <person name="Tian G."/>
            <person name="Lu Y."/>
            <person name="Ruan J."/>
            <person name="Qian W."/>
            <person name="Wang M."/>
            <person name="Huang Q."/>
            <person name="Li B."/>
            <person name="Xuan Z."/>
            <person name="Cao J."/>
            <person name="Asan"/>
            <person name="Wu Z."/>
            <person name="Zhang J."/>
            <person name="Cai Q."/>
            <person name="Bai Y."/>
            <person name="Zhao B."/>
            <person name="Han Y."/>
            <person name="Li Y."/>
            <person name="Li X."/>
            <person name="Wang S."/>
            <person name="Shi Q."/>
            <person name="Liu S."/>
            <person name="Cho W.K."/>
            <person name="Kim J.Y."/>
            <person name="Xu Y."/>
            <person name="Heller-Uszynska K."/>
            <person name="Miao H."/>
            <person name="Cheng Z."/>
            <person name="Zhang S."/>
            <person name="Wu J."/>
            <person name="Yang Y."/>
            <person name="Kang H."/>
            <person name="Li M."/>
            <person name="Liang H."/>
            <person name="Ren X."/>
            <person name="Shi Z."/>
            <person name="Wen M."/>
            <person name="Jian M."/>
            <person name="Yang H."/>
            <person name="Zhang G."/>
            <person name="Yang Z."/>
            <person name="Chen R."/>
            <person name="Liu S."/>
            <person name="Li J."/>
            <person name="Ma L."/>
            <person name="Liu H."/>
            <person name="Zhou Y."/>
            <person name="Zhao J."/>
            <person name="Fang X."/>
            <person name="Li G."/>
            <person name="Fang L."/>
            <person name="Li Y."/>
            <person name="Liu D."/>
            <person name="Zheng H."/>
            <person name="Zhang Y."/>
            <person name="Qin N."/>
            <person name="Li Z."/>
            <person name="Yang G."/>
            <person name="Yang S."/>
            <person name="Bolund L."/>
            <person name="Kristiansen K."/>
            <person name="Zheng H."/>
            <person name="Li S."/>
            <person name="Zhang X."/>
            <person name="Yang H."/>
            <person name="Wang J."/>
            <person name="Sun R."/>
            <person name="Zhang B."/>
            <person name="Jiang S."/>
            <person name="Wang J."/>
            <person name="Du Y."/>
            <person name="Li S."/>
        </authorList>
    </citation>
    <scope>NUCLEOTIDE SEQUENCE [LARGE SCALE GENOMIC DNA]</scope>
    <source>
        <strain evidence="7">cv. 9930</strain>
    </source>
</reference>
<dbReference type="CDD" id="cd02537">
    <property type="entry name" value="GT8_Glycogenin"/>
    <property type="match status" value="1"/>
</dbReference>
<sequence>MAFFTKKQPLLNFLSQSHSPSSSSSSSSQYLFKSSNFINNKRSKSSSIILIFLSLFFILLCFLFLISFTLFSSNSNSTTTNNLLGIPTIIDNEFQETIKIGLINIRTDDKDEIHDTLHLLGLIESRRTRIETVTIDFDRIEKEFEWERLFPEWIDEDEKYRSSPKCPNIPMPKTEDYSDLNVVVLRIPCKRGILMSRDVFRLQANLAAARVAVASGWVEEDIYRTVYVVFLGECGAMREIFRCDDLVIKDDRTVENVWVYKPEIKRLKQKILLPFGSCQLAPVYARTGREVWRHFMLRKPPKTNSTTTHYHRPKQAYVTILHSSEAYVCGAIALAQSLLQTNTSKDLLLLADNSISPNSIQALKDAGWDAMRIDRIRSPFSEKGSYNEWNYSKLRIWQLTMYEKIVFIDADLLVLKNIDQFFALPQLSAAANNKMRFNSGVMIVEPSACLFEELMEKSFELKSYNGGDQGFLNEIFTWWHRLPSRVNYLKIFLKENSENDSGTDPYAIHYLGLKPWMCYKDYDCNWDMEDHQIFASDSAHAKWWQVYESMPTELQHFCGLTKKMDSRIRKWRSIARNNSTFTDAHWKINITDPRRLRFMDDQAPLHQ</sequence>
<keyword evidence="1" id="KW-0328">Glycosyltransferase</keyword>
<dbReference type="GO" id="GO:0045492">
    <property type="term" value="P:xylan biosynthetic process"/>
    <property type="evidence" value="ECO:0000318"/>
    <property type="project" value="GO_Central"/>
</dbReference>